<dbReference type="InterPro" id="IPR036390">
    <property type="entry name" value="WH_DNA-bd_sf"/>
</dbReference>
<proteinExistence type="predicted"/>
<dbReference type="InterPro" id="IPR036388">
    <property type="entry name" value="WH-like_DNA-bd_sf"/>
</dbReference>
<accession>A0ABT7C936</accession>
<dbReference type="Proteomes" id="UP001170379">
    <property type="component" value="Unassembled WGS sequence"/>
</dbReference>
<comment type="caution">
    <text evidence="3">The sequence shown here is derived from an EMBL/GenBank/DDBJ whole genome shotgun (WGS) entry which is preliminary data.</text>
</comment>
<dbReference type="EMBL" id="PXVD01000015">
    <property type="protein sequence ID" value="MDJ1371726.1"/>
    <property type="molecule type" value="Genomic_DNA"/>
</dbReference>
<keyword evidence="4" id="KW-1185">Reference proteome</keyword>
<evidence type="ECO:0000256" key="1">
    <source>
        <dbReference type="SAM" id="MobiDB-lite"/>
    </source>
</evidence>
<feature type="domain" description="HTH marR-type" evidence="2">
    <location>
        <begin position="26"/>
        <end position="75"/>
    </location>
</feature>
<reference evidence="3" key="2">
    <citation type="journal article" date="2022" name="Sci. Rep.">
        <title>In silico prediction of the enzymes involved in the degradation of the herbicide molinate by Gulosibacter molinativorax ON4T.</title>
        <authorList>
            <person name="Lopes A.R."/>
            <person name="Bunin E."/>
            <person name="Viana A.T."/>
            <person name="Froufe H."/>
            <person name="Munoz-Merida A."/>
            <person name="Pinho D."/>
            <person name="Figueiredo J."/>
            <person name="Barroso C."/>
            <person name="Vaz-Moreira I."/>
            <person name="Bellanger X."/>
            <person name="Egas C."/>
            <person name="Nunes O.C."/>
        </authorList>
    </citation>
    <scope>NUCLEOTIDE SEQUENCE</scope>
    <source>
        <strain evidence="3">ON4</strain>
    </source>
</reference>
<sequence>MTSVPETRSPSRRTAGGRRHSPTRERLLREVETRGNATTAELVAATGLHENTVRGHLERLVADGHIRREQSPHGRGRPAVRWCALDAQNASPYAGLATTLAETLLRTASEPVREARRSGVQWGERLAADRCDPATKGADPRGLVLEVMREQGFAPVDEGDTAPPEADTASIALRACPLLTAAAQHADVICAVHEGMIEGIARTRDASVSAELEPFAADGVCILRLRGTGRPAA</sequence>
<dbReference type="InterPro" id="IPR000835">
    <property type="entry name" value="HTH_MarR-typ"/>
</dbReference>
<reference evidence="3" key="1">
    <citation type="submission" date="2018-03" db="EMBL/GenBank/DDBJ databases">
        <authorList>
            <person name="Nunes O.C."/>
            <person name="Lopes A.R."/>
            <person name="Froufe H."/>
            <person name="Munoz-Merida A."/>
            <person name="Barroso C."/>
            <person name="Egas C."/>
        </authorList>
    </citation>
    <scope>NUCLEOTIDE SEQUENCE</scope>
    <source>
        <strain evidence="3">ON4</strain>
    </source>
</reference>
<organism evidence="3 4">
    <name type="scientific">Gulosibacter molinativorax</name>
    <dbReference type="NCBI Taxonomy" id="256821"/>
    <lineage>
        <taxon>Bacteria</taxon>
        <taxon>Bacillati</taxon>
        <taxon>Actinomycetota</taxon>
        <taxon>Actinomycetes</taxon>
        <taxon>Micrococcales</taxon>
        <taxon>Microbacteriaceae</taxon>
        <taxon>Gulosibacter</taxon>
    </lineage>
</organism>
<protein>
    <submittedName>
        <fullName evidence="3">Transcriptional regulator</fullName>
    </submittedName>
</protein>
<gene>
    <name evidence="3" type="ORF">C7K25_10165</name>
</gene>
<evidence type="ECO:0000259" key="2">
    <source>
        <dbReference type="Pfam" id="PF12802"/>
    </source>
</evidence>
<dbReference type="SUPFAM" id="SSF46785">
    <property type="entry name" value="Winged helix' DNA-binding domain"/>
    <property type="match status" value="1"/>
</dbReference>
<dbReference type="Pfam" id="PF12802">
    <property type="entry name" value="MarR_2"/>
    <property type="match status" value="1"/>
</dbReference>
<feature type="region of interest" description="Disordered" evidence="1">
    <location>
        <begin position="1"/>
        <end position="23"/>
    </location>
</feature>
<dbReference type="Gene3D" id="1.10.10.10">
    <property type="entry name" value="Winged helix-like DNA-binding domain superfamily/Winged helix DNA-binding domain"/>
    <property type="match status" value="1"/>
</dbReference>
<evidence type="ECO:0000313" key="4">
    <source>
        <dbReference type="Proteomes" id="UP001170379"/>
    </source>
</evidence>
<name>A0ABT7C936_9MICO</name>
<evidence type="ECO:0000313" key="3">
    <source>
        <dbReference type="EMBL" id="MDJ1371726.1"/>
    </source>
</evidence>